<evidence type="ECO:0000313" key="2">
    <source>
        <dbReference type="Proteomes" id="UP000502136"/>
    </source>
</evidence>
<dbReference type="AlphaFoldDB" id="A0A6H2GXN3"/>
<dbReference type="Proteomes" id="UP000502136">
    <property type="component" value="Chromosome"/>
</dbReference>
<keyword evidence="2" id="KW-1185">Reference proteome</keyword>
<reference evidence="1 2" key="1">
    <citation type="submission" date="2020-04" db="EMBL/GenBank/DDBJ databases">
        <title>Novel Paenibacillus strain UniB2 isolated from commercial digestive syrup.</title>
        <authorList>
            <person name="Thorat V."/>
            <person name="Kirdat K."/>
            <person name="Tiwarekar B."/>
            <person name="Yadav A."/>
        </authorList>
    </citation>
    <scope>NUCLEOTIDE SEQUENCE [LARGE SCALE GENOMIC DNA]</scope>
    <source>
        <strain evidence="1 2">UniB2</strain>
    </source>
</reference>
<gene>
    <name evidence="1" type="ORF">HGI30_11715</name>
</gene>
<evidence type="ECO:0000313" key="1">
    <source>
        <dbReference type="EMBL" id="QJC52157.1"/>
    </source>
</evidence>
<protein>
    <submittedName>
        <fullName evidence="1">Uncharacterized protein</fullName>
    </submittedName>
</protein>
<dbReference type="EMBL" id="CP051428">
    <property type="protein sequence ID" value="QJC52157.1"/>
    <property type="molecule type" value="Genomic_DNA"/>
</dbReference>
<proteinExistence type="predicted"/>
<organism evidence="1 2">
    <name type="scientific">Paenibacillus albicereus</name>
    <dbReference type="NCBI Taxonomy" id="2726185"/>
    <lineage>
        <taxon>Bacteria</taxon>
        <taxon>Bacillati</taxon>
        <taxon>Bacillota</taxon>
        <taxon>Bacilli</taxon>
        <taxon>Bacillales</taxon>
        <taxon>Paenibacillaceae</taxon>
        <taxon>Paenibacillus</taxon>
    </lineage>
</organism>
<name>A0A6H2GXN3_9BACL</name>
<dbReference type="KEGG" id="palr:HGI30_11715"/>
<accession>A0A6H2GXN3</accession>
<sequence>MESSMKVVLVQKLPGGSLRKIDERSWSADMLAALHHINYLTIGGEEFETVEGRLNVDEGVMELLLISAPGGSS</sequence>